<evidence type="ECO:0000313" key="1">
    <source>
        <dbReference type="EMBL" id="KAK8504635.1"/>
    </source>
</evidence>
<protein>
    <submittedName>
        <fullName evidence="1">Uncharacterized protein</fullName>
    </submittedName>
</protein>
<comment type="caution">
    <text evidence="1">The sequence shown here is derived from an EMBL/GenBank/DDBJ whole genome shotgun (WGS) entry which is preliminary data.</text>
</comment>
<organism evidence="1 2">
    <name type="scientific">Hibiscus sabdariffa</name>
    <name type="common">roselle</name>
    <dbReference type="NCBI Taxonomy" id="183260"/>
    <lineage>
        <taxon>Eukaryota</taxon>
        <taxon>Viridiplantae</taxon>
        <taxon>Streptophyta</taxon>
        <taxon>Embryophyta</taxon>
        <taxon>Tracheophyta</taxon>
        <taxon>Spermatophyta</taxon>
        <taxon>Magnoliopsida</taxon>
        <taxon>eudicotyledons</taxon>
        <taxon>Gunneridae</taxon>
        <taxon>Pentapetalae</taxon>
        <taxon>rosids</taxon>
        <taxon>malvids</taxon>
        <taxon>Malvales</taxon>
        <taxon>Malvaceae</taxon>
        <taxon>Malvoideae</taxon>
        <taxon>Hibiscus</taxon>
    </lineage>
</organism>
<keyword evidence="2" id="KW-1185">Reference proteome</keyword>
<accession>A0ABR2BBZ1</accession>
<proteinExistence type="predicted"/>
<dbReference type="EMBL" id="JBBPBM010000138">
    <property type="protein sequence ID" value="KAK8504635.1"/>
    <property type="molecule type" value="Genomic_DNA"/>
</dbReference>
<sequence>MRIVLNQKRKEYVIKELVPNAPSTKAFRANKHKFKKHMDDILDVRCLVLATMTPELQKQHEYIVAYEMIQNLKEELVKKESVSIVTNLDI</sequence>
<evidence type="ECO:0000313" key="2">
    <source>
        <dbReference type="Proteomes" id="UP001472677"/>
    </source>
</evidence>
<reference evidence="1 2" key="1">
    <citation type="journal article" date="2024" name="G3 (Bethesda)">
        <title>Genome assembly of Hibiscus sabdariffa L. provides insights into metabolisms of medicinal natural products.</title>
        <authorList>
            <person name="Kim T."/>
        </authorList>
    </citation>
    <scope>NUCLEOTIDE SEQUENCE [LARGE SCALE GENOMIC DNA]</scope>
    <source>
        <strain evidence="1">TK-2024</strain>
        <tissue evidence="1">Old leaves</tissue>
    </source>
</reference>
<name>A0ABR2BBZ1_9ROSI</name>
<gene>
    <name evidence="1" type="ORF">V6N12_017212</name>
</gene>
<dbReference type="Proteomes" id="UP001472677">
    <property type="component" value="Unassembled WGS sequence"/>
</dbReference>